<organism evidence="3 4">
    <name type="scientific">Halobacterium jilantaiense</name>
    <dbReference type="NCBI Taxonomy" id="355548"/>
    <lineage>
        <taxon>Archaea</taxon>
        <taxon>Methanobacteriati</taxon>
        <taxon>Methanobacteriota</taxon>
        <taxon>Stenosarchaea group</taxon>
        <taxon>Halobacteria</taxon>
        <taxon>Halobacteriales</taxon>
        <taxon>Halobacteriaceae</taxon>
        <taxon>Halobacterium</taxon>
    </lineage>
</organism>
<accession>A0A1I0MU14</accession>
<protein>
    <submittedName>
        <fullName evidence="3">Catechol-2,3-dioxygenase</fullName>
    </submittedName>
</protein>
<dbReference type="PROSITE" id="PS51819">
    <property type="entry name" value="VOC"/>
    <property type="match status" value="2"/>
</dbReference>
<dbReference type="InterPro" id="IPR029068">
    <property type="entry name" value="Glyas_Bleomycin-R_OHBP_Dase"/>
</dbReference>
<proteinExistence type="predicted"/>
<dbReference type="Proteomes" id="UP000198518">
    <property type="component" value="Unassembled WGS sequence"/>
</dbReference>
<dbReference type="GO" id="GO:0051213">
    <property type="term" value="F:dioxygenase activity"/>
    <property type="evidence" value="ECO:0007669"/>
    <property type="project" value="UniProtKB-KW"/>
</dbReference>
<feature type="compositionally biased region" description="Basic and acidic residues" evidence="1">
    <location>
        <begin position="217"/>
        <end position="226"/>
    </location>
</feature>
<dbReference type="STRING" id="355548.SAMN04487945_0358"/>
<gene>
    <name evidence="3" type="ORF">SAMN04487945_0358</name>
</gene>
<dbReference type="CDD" id="cd06587">
    <property type="entry name" value="VOC"/>
    <property type="match status" value="1"/>
</dbReference>
<evidence type="ECO:0000313" key="3">
    <source>
        <dbReference type="EMBL" id="SEV91977.1"/>
    </source>
</evidence>
<dbReference type="InterPro" id="IPR004360">
    <property type="entry name" value="Glyas_Fos-R_dOase_dom"/>
</dbReference>
<keyword evidence="3" id="KW-0223">Dioxygenase</keyword>
<evidence type="ECO:0000259" key="2">
    <source>
        <dbReference type="PROSITE" id="PS51819"/>
    </source>
</evidence>
<dbReference type="Pfam" id="PF00903">
    <property type="entry name" value="Glyoxalase"/>
    <property type="match status" value="1"/>
</dbReference>
<dbReference type="SUPFAM" id="SSF54593">
    <property type="entry name" value="Glyoxalase/Bleomycin resistance protein/Dihydroxybiphenyl dioxygenase"/>
    <property type="match status" value="2"/>
</dbReference>
<dbReference type="AlphaFoldDB" id="A0A1I0MU14"/>
<dbReference type="EMBL" id="FOJA01000001">
    <property type="protein sequence ID" value="SEV91977.1"/>
    <property type="molecule type" value="Genomic_DNA"/>
</dbReference>
<evidence type="ECO:0000313" key="4">
    <source>
        <dbReference type="Proteomes" id="UP000198518"/>
    </source>
</evidence>
<keyword evidence="3" id="KW-0560">Oxidoreductase</keyword>
<dbReference type="OrthoDB" id="304574at2157"/>
<evidence type="ECO:0000256" key="1">
    <source>
        <dbReference type="SAM" id="MobiDB-lite"/>
    </source>
</evidence>
<keyword evidence="4" id="KW-1185">Reference proteome</keyword>
<dbReference type="RefSeq" id="WP_089667479.1">
    <property type="nucleotide sequence ID" value="NZ_FOJA01000001.1"/>
</dbReference>
<feature type="region of interest" description="Disordered" evidence="1">
    <location>
        <begin position="207"/>
        <end position="226"/>
    </location>
</feature>
<name>A0A1I0MU14_9EURY</name>
<reference evidence="3 4" key="1">
    <citation type="submission" date="2016-10" db="EMBL/GenBank/DDBJ databases">
        <authorList>
            <person name="de Groot N.N."/>
        </authorList>
    </citation>
    <scope>NUCLEOTIDE SEQUENCE [LARGE SCALE GENOMIC DNA]</scope>
    <source>
        <strain evidence="3 4">CGMCC 1.5337</strain>
    </source>
</reference>
<feature type="domain" description="VOC" evidence="2">
    <location>
        <begin position="121"/>
        <end position="234"/>
    </location>
</feature>
<feature type="domain" description="VOC" evidence="2">
    <location>
        <begin position="4"/>
        <end position="111"/>
    </location>
</feature>
<dbReference type="InterPro" id="IPR037523">
    <property type="entry name" value="VOC_core"/>
</dbReference>
<sequence>MLSSLSELALEVHHLEPAADWYETHLGLDGVRSDHEARYRVGETALVLREPSTVPRGGLHVHYALATPEDRYGEWLADLQREFDVVEFDFGSARSLYVDDPDDHCVEIGTGGRDGDAPLTGVFEVALEVEDLARAEACYEALGFDVVDRGEGRERTRLAGPMALELWEPQRGIADARGGVHADLRFETPDPDAAVDAVADRACSVETVGGDGASGPEARRVRDPDGHYLTFHAE</sequence>
<dbReference type="Gene3D" id="3.10.180.10">
    <property type="entry name" value="2,3-Dihydroxybiphenyl 1,2-Dioxygenase, domain 1"/>
    <property type="match status" value="2"/>
</dbReference>